<feature type="transmembrane region" description="Helical" evidence="1">
    <location>
        <begin position="102"/>
        <end position="124"/>
    </location>
</feature>
<keyword evidence="1" id="KW-0472">Membrane</keyword>
<feature type="transmembrane region" description="Helical" evidence="1">
    <location>
        <begin position="286"/>
        <end position="305"/>
    </location>
</feature>
<sequence length="404" mass="42031">MEHQKHNATRFIWANGLQGIGDQIVAAKTLLPWLFTVAGVPAFFTGLLVPIRESGSMLPQAALSPWVSSKPKRKRVWLLGSWGQALSGVGIAAAAATLSGVALGLAVIVCLAALSVFRALCSIAGKDVQGRTIDKGKRGLITGRATALSGAFTLAIGLALTLLPNEVPRWMIAALLLVGASTWGFASLVFQGIREPEAEHDTTVDDDNWLAVTWELVTKDKELRNFLVVRSLMLVTALSTPFIVVLAQEQGSDLSSLGAFVIASGGAALLGGRISGIWSDKSSKLTMAWAAAVASIVIVLLVLSADFASSSVNAIVMPAGFFAVNLAHTAVRVSRKTYLVDMADGERRTLITGASNTIMGVVMLVAGAISSAVAVFGTQAALIFLAVLGAAGVAGAWNLKDVSA</sequence>
<evidence type="ECO:0000256" key="1">
    <source>
        <dbReference type="SAM" id="Phobius"/>
    </source>
</evidence>
<evidence type="ECO:0000313" key="3">
    <source>
        <dbReference type="EMBL" id="TVS27872.1"/>
    </source>
</evidence>
<comment type="caution">
    <text evidence="3">The sequence shown here is derived from an EMBL/GenBank/DDBJ whole genome shotgun (WGS) entry which is preliminary data.</text>
</comment>
<feature type="transmembrane region" description="Helical" evidence="1">
    <location>
        <begin position="380"/>
        <end position="399"/>
    </location>
</feature>
<gene>
    <name evidence="3" type="ORF">EKI59_07935</name>
    <name evidence="2" type="ORF">H0H28_08690</name>
</gene>
<reference evidence="3 4" key="1">
    <citation type="submission" date="2018-12" db="EMBL/GenBank/DDBJ databases">
        <title>Corynebacterium sanguinis sp. nov., a clinically-associated and environmental corynebacterium.</title>
        <authorList>
            <person name="Gonzales-Siles L."/>
            <person name="Jaen-Luchoro D."/>
            <person name="Cardew S."/>
            <person name="Inganas E."/>
            <person name="Ohlen M."/>
            <person name="Jensie-Markopolous S."/>
            <person name="Pinyeiro-Iglesias B."/>
            <person name="Molin K."/>
            <person name="Skovbjerg S."/>
            <person name="Svensson-Stadler L."/>
            <person name="Funke G."/>
            <person name="Moore E.R.B."/>
        </authorList>
    </citation>
    <scope>NUCLEOTIDE SEQUENCE [LARGE SCALE GENOMIC DNA]</scope>
    <source>
        <strain evidence="3 4">58734</strain>
    </source>
</reference>
<protein>
    <submittedName>
        <fullName evidence="3">MFS transporter</fullName>
    </submittedName>
</protein>
<feature type="transmembrane region" description="Helical" evidence="1">
    <location>
        <begin position="227"/>
        <end position="248"/>
    </location>
</feature>
<dbReference type="Proteomes" id="UP000336646">
    <property type="component" value="Unassembled WGS sequence"/>
</dbReference>
<dbReference type="InterPro" id="IPR036259">
    <property type="entry name" value="MFS_trans_sf"/>
</dbReference>
<dbReference type="OrthoDB" id="1117124at2"/>
<dbReference type="EMBL" id="RXIR01000016">
    <property type="protein sequence ID" value="TVS27872.1"/>
    <property type="molecule type" value="Genomic_DNA"/>
</dbReference>
<evidence type="ECO:0000313" key="4">
    <source>
        <dbReference type="Proteomes" id="UP000336646"/>
    </source>
</evidence>
<feature type="transmembrane region" description="Helical" evidence="1">
    <location>
        <begin position="30"/>
        <end position="49"/>
    </location>
</feature>
<keyword evidence="5" id="KW-1185">Reference proteome</keyword>
<dbReference type="SUPFAM" id="SSF103473">
    <property type="entry name" value="MFS general substrate transporter"/>
    <property type="match status" value="1"/>
</dbReference>
<name>A0A6C1TW42_9CORY</name>
<dbReference type="PANTHER" id="PTHR23526:SF1">
    <property type="entry name" value="MAJOR FACILITATOR SUPERFAMILY MFS_1"/>
    <property type="match status" value="1"/>
</dbReference>
<feature type="transmembrane region" description="Helical" evidence="1">
    <location>
        <begin position="145"/>
        <end position="164"/>
    </location>
</feature>
<feature type="transmembrane region" description="Helical" evidence="1">
    <location>
        <begin position="311"/>
        <end position="331"/>
    </location>
</feature>
<evidence type="ECO:0000313" key="5">
    <source>
        <dbReference type="Proteomes" id="UP000580709"/>
    </source>
</evidence>
<dbReference type="EMBL" id="JACEOR010000378">
    <property type="protein sequence ID" value="MBA4505391.1"/>
    <property type="molecule type" value="Genomic_DNA"/>
</dbReference>
<organism evidence="3 4">
    <name type="scientific">Corynebacterium sanguinis</name>
    <dbReference type="NCBI Taxonomy" id="2594913"/>
    <lineage>
        <taxon>Bacteria</taxon>
        <taxon>Bacillati</taxon>
        <taxon>Actinomycetota</taxon>
        <taxon>Actinomycetes</taxon>
        <taxon>Mycobacteriales</taxon>
        <taxon>Corynebacteriaceae</taxon>
        <taxon>Corynebacterium</taxon>
    </lineage>
</organism>
<accession>A0A6C1TW42</accession>
<reference evidence="2 5" key="2">
    <citation type="submission" date="2020-07" db="EMBL/GenBank/DDBJ databases">
        <authorList>
            <person name="Khare M."/>
        </authorList>
    </citation>
    <scope>NUCLEOTIDE SEQUENCE [LARGE SCALE GENOMIC DNA]</scope>
    <source>
        <strain evidence="2 5">P8776</strain>
    </source>
</reference>
<feature type="transmembrane region" description="Helical" evidence="1">
    <location>
        <begin position="170"/>
        <end position="190"/>
    </location>
</feature>
<dbReference type="InterPro" id="IPR052528">
    <property type="entry name" value="Sugar_transport-like"/>
</dbReference>
<keyword evidence="1" id="KW-1133">Transmembrane helix</keyword>
<feature type="transmembrane region" description="Helical" evidence="1">
    <location>
        <begin position="351"/>
        <end position="374"/>
    </location>
</feature>
<proteinExistence type="predicted"/>
<feature type="transmembrane region" description="Helical" evidence="1">
    <location>
        <begin position="254"/>
        <end position="274"/>
    </location>
</feature>
<dbReference type="Proteomes" id="UP000580709">
    <property type="component" value="Unassembled WGS sequence"/>
</dbReference>
<dbReference type="RefSeq" id="WP_144773359.1">
    <property type="nucleotide sequence ID" value="NZ_JACEOR010000378.1"/>
</dbReference>
<dbReference type="PANTHER" id="PTHR23526">
    <property type="entry name" value="INTEGRAL MEMBRANE TRANSPORT PROTEIN-RELATED"/>
    <property type="match status" value="1"/>
</dbReference>
<evidence type="ECO:0000313" key="2">
    <source>
        <dbReference type="EMBL" id="MBA4505391.1"/>
    </source>
</evidence>
<dbReference type="AlphaFoldDB" id="A0A6C1TW42"/>
<dbReference type="Gene3D" id="1.20.1250.20">
    <property type="entry name" value="MFS general substrate transporter like domains"/>
    <property type="match status" value="1"/>
</dbReference>
<keyword evidence="1" id="KW-0812">Transmembrane</keyword>